<protein>
    <submittedName>
        <fullName evidence="1">Uncharacterized protein</fullName>
    </submittedName>
</protein>
<reference evidence="1" key="1">
    <citation type="journal article" date="2020" name="Nature">
        <title>Giant virus diversity and host interactions through global metagenomics.</title>
        <authorList>
            <person name="Schulz F."/>
            <person name="Roux S."/>
            <person name="Paez-Espino D."/>
            <person name="Jungbluth S."/>
            <person name="Walsh D.A."/>
            <person name="Denef V.J."/>
            <person name="McMahon K.D."/>
            <person name="Konstantinidis K.T."/>
            <person name="Eloe-Fadrosh E.A."/>
            <person name="Kyrpides N.C."/>
            <person name="Woyke T."/>
        </authorList>
    </citation>
    <scope>NUCLEOTIDE SEQUENCE</scope>
    <source>
        <strain evidence="1">GVMAG-S-1016713-123</strain>
    </source>
</reference>
<name>A0A6C0LWI0_9ZZZZ</name>
<sequence>MVKCSICKEVGKHNRKTCSFKDVSTSEVDEYIETRRMIRSGFNNVLKYGSVDIRDHFKLYMLYHKQLYNCRIHEEYLKDRLTKFHCAIIYDNNVNNIDRSIQSYKAVTKNLVNMRKKDYVRIKYLLRMVNKRITMEYYFILRDIMCNMKNTEHFIQNDTLLNYWVNCHTNRHHLPIDCCRYIFGFLIPKH</sequence>
<evidence type="ECO:0000313" key="1">
    <source>
        <dbReference type="EMBL" id="QHU34385.1"/>
    </source>
</evidence>
<dbReference type="AlphaFoldDB" id="A0A6C0LWI0"/>
<accession>A0A6C0LWI0</accession>
<dbReference type="EMBL" id="MN740569">
    <property type="protein sequence ID" value="QHU34385.1"/>
    <property type="molecule type" value="Genomic_DNA"/>
</dbReference>
<proteinExistence type="predicted"/>
<organism evidence="1">
    <name type="scientific">viral metagenome</name>
    <dbReference type="NCBI Taxonomy" id="1070528"/>
    <lineage>
        <taxon>unclassified sequences</taxon>
        <taxon>metagenomes</taxon>
        <taxon>organismal metagenomes</taxon>
    </lineage>
</organism>